<dbReference type="InterPro" id="IPR022645">
    <property type="entry name" value="SecD/SecF_bac"/>
</dbReference>
<dbReference type="Proteomes" id="UP000176300">
    <property type="component" value="Unassembled WGS sequence"/>
</dbReference>
<dbReference type="AlphaFoldDB" id="A0A1F6NHP9"/>
<evidence type="ECO:0000256" key="4">
    <source>
        <dbReference type="ARBA" id="ARBA00022519"/>
    </source>
</evidence>
<feature type="transmembrane region" description="Helical" evidence="10">
    <location>
        <begin position="300"/>
        <end position="317"/>
    </location>
</feature>
<dbReference type="STRING" id="1798697.A2373_00055"/>
<evidence type="ECO:0000313" key="12">
    <source>
        <dbReference type="EMBL" id="OGH83362.1"/>
    </source>
</evidence>
<feature type="transmembrane region" description="Helical" evidence="10">
    <location>
        <begin position="216"/>
        <end position="242"/>
    </location>
</feature>
<dbReference type="EMBL" id="MFQS01000015">
    <property type="protein sequence ID" value="OGH83362.1"/>
    <property type="molecule type" value="Genomic_DNA"/>
</dbReference>
<keyword evidence="7 10" id="KW-1133">Transmembrane helix</keyword>
<keyword evidence="3 10" id="KW-1003">Cell membrane</keyword>
<keyword evidence="4" id="KW-0997">Cell inner membrane</keyword>
<dbReference type="InterPro" id="IPR000731">
    <property type="entry name" value="SSD"/>
</dbReference>
<dbReference type="InterPro" id="IPR022813">
    <property type="entry name" value="SecD/SecF_arch_bac"/>
</dbReference>
<dbReference type="InterPro" id="IPR048634">
    <property type="entry name" value="SecD_SecF_C"/>
</dbReference>
<evidence type="ECO:0000256" key="10">
    <source>
        <dbReference type="HAMAP-Rule" id="MF_01464"/>
    </source>
</evidence>
<keyword evidence="9 10" id="KW-0472">Membrane</keyword>
<dbReference type="InterPro" id="IPR005665">
    <property type="entry name" value="SecF_bac"/>
</dbReference>
<evidence type="ECO:0000256" key="3">
    <source>
        <dbReference type="ARBA" id="ARBA00022475"/>
    </source>
</evidence>
<dbReference type="PROSITE" id="PS50156">
    <property type="entry name" value="SSD"/>
    <property type="match status" value="1"/>
</dbReference>
<evidence type="ECO:0000256" key="2">
    <source>
        <dbReference type="ARBA" id="ARBA00022448"/>
    </source>
</evidence>
<dbReference type="NCBIfam" id="TIGR00966">
    <property type="entry name" value="transloc_SecF"/>
    <property type="match status" value="1"/>
</dbReference>
<evidence type="ECO:0000256" key="9">
    <source>
        <dbReference type="ARBA" id="ARBA00023136"/>
    </source>
</evidence>
<comment type="function">
    <text evidence="10">Part of the Sec protein translocase complex. Interacts with the SecYEG preprotein conducting channel. SecDF uses the proton motive force (PMF) to complete protein translocation after the ATP-dependent function of SecA.</text>
</comment>
<dbReference type="PRINTS" id="PR01755">
    <property type="entry name" value="SECFTRNLCASE"/>
</dbReference>
<evidence type="ECO:0000256" key="8">
    <source>
        <dbReference type="ARBA" id="ARBA00023010"/>
    </source>
</evidence>
<dbReference type="Pfam" id="PF02355">
    <property type="entry name" value="SecD_SecF_C"/>
    <property type="match status" value="1"/>
</dbReference>
<evidence type="ECO:0000256" key="1">
    <source>
        <dbReference type="ARBA" id="ARBA00004651"/>
    </source>
</evidence>
<dbReference type="Pfam" id="PF07549">
    <property type="entry name" value="Sec_GG"/>
    <property type="match status" value="1"/>
</dbReference>
<sequence length="355" mass="39262">MEIIKNRKIPFAVSGVLFIASVAALLLFGLKPSIDFSGGSLMEVRFGTERPEISEMQSALSEMEGLGEVLVQPSGENKMILRMKFLSEDEHQQVLGLLRDKFSREEVEELPSVEVEEEVGTESKNEVKKVVSGEETELVFELPIGENENAEEIKDEASGVKAPDVSEDRFETIGAAISAHLRDRAMYAAVAVVLAMVLYIGYAFRKVSKPVRSWKYGITAIIALIHDVTITMGVFAVLGRFVGVEVGISFVVALLTIMGYSVNDTIIVFDRIRENLIKRGSDEFDQTVNLGVNQSITRSINTSFTTLLVLFAIFLFGGESVRYFSLALIIGITVGTYSSIFLASPLLVAWEKWRR</sequence>
<organism evidence="12 13">
    <name type="scientific">Candidatus Magasanikbacteria bacterium RIFOXYB1_FULL_40_15</name>
    <dbReference type="NCBI Taxonomy" id="1798697"/>
    <lineage>
        <taxon>Bacteria</taxon>
        <taxon>Candidatus Magasanikiibacteriota</taxon>
    </lineage>
</organism>
<dbReference type="InterPro" id="IPR022646">
    <property type="entry name" value="SecD/SecF_CS"/>
</dbReference>
<name>A0A1F6NHP9_9BACT</name>
<reference evidence="12 13" key="1">
    <citation type="journal article" date="2016" name="Nat. Commun.">
        <title>Thousands of microbial genomes shed light on interconnected biogeochemical processes in an aquifer system.</title>
        <authorList>
            <person name="Anantharaman K."/>
            <person name="Brown C.T."/>
            <person name="Hug L.A."/>
            <person name="Sharon I."/>
            <person name="Castelle C.J."/>
            <person name="Probst A.J."/>
            <person name="Thomas B.C."/>
            <person name="Singh A."/>
            <person name="Wilkins M.J."/>
            <person name="Karaoz U."/>
            <person name="Brodie E.L."/>
            <person name="Williams K.H."/>
            <person name="Hubbard S.S."/>
            <person name="Banfield J.F."/>
        </authorList>
    </citation>
    <scope>NUCLEOTIDE SEQUENCE [LARGE SCALE GENOMIC DNA]</scope>
</reference>
<feature type="transmembrane region" description="Helical" evidence="10">
    <location>
        <begin position="248"/>
        <end position="269"/>
    </location>
</feature>
<dbReference type="GO" id="GO:0006605">
    <property type="term" value="P:protein targeting"/>
    <property type="evidence" value="ECO:0007669"/>
    <property type="project" value="UniProtKB-UniRule"/>
</dbReference>
<keyword evidence="5 10" id="KW-0812">Transmembrane</keyword>
<comment type="subcellular location">
    <subcellularLocation>
        <location evidence="1 10">Cell membrane</location>
        <topology evidence="1 10">Multi-pass membrane protein</topology>
    </subcellularLocation>
</comment>
<feature type="transmembrane region" description="Helical" evidence="10">
    <location>
        <begin position="185"/>
        <end position="204"/>
    </location>
</feature>
<comment type="subunit">
    <text evidence="10">Forms a complex with SecD. Part of the essential Sec protein translocation apparatus which comprises SecA, SecYEG and auxiliary proteins SecDF. Other proteins may also be involved.</text>
</comment>
<gene>
    <name evidence="10" type="primary">secF</name>
    <name evidence="12" type="ORF">A2373_00055</name>
</gene>
<dbReference type="GO" id="GO:0043952">
    <property type="term" value="P:protein transport by the Sec complex"/>
    <property type="evidence" value="ECO:0007669"/>
    <property type="project" value="UniProtKB-UniRule"/>
</dbReference>
<comment type="similarity">
    <text evidence="10">Belongs to the SecD/SecF family. SecF subfamily.</text>
</comment>
<protein>
    <recommendedName>
        <fullName evidence="10">Protein-export membrane protein SecF</fullName>
    </recommendedName>
</protein>
<proteinExistence type="inferred from homology"/>
<keyword evidence="6 10" id="KW-0653">Protein transport</keyword>
<evidence type="ECO:0000313" key="13">
    <source>
        <dbReference type="Proteomes" id="UP000176300"/>
    </source>
</evidence>
<evidence type="ECO:0000256" key="7">
    <source>
        <dbReference type="ARBA" id="ARBA00022989"/>
    </source>
</evidence>
<feature type="transmembrane region" description="Helical" evidence="10">
    <location>
        <begin position="12"/>
        <end position="30"/>
    </location>
</feature>
<feature type="transmembrane region" description="Helical" evidence="10">
    <location>
        <begin position="323"/>
        <end position="350"/>
    </location>
</feature>
<feature type="domain" description="SSD" evidence="11">
    <location>
        <begin position="185"/>
        <end position="349"/>
    </location>
</feature>
<dbReference type="PANTHER" id="PTHR30081">
    <property type="entry name" value="PROTEIN-EXPORT MEMBRANE PROTEIN SEC"/>
    <property type="match status" value="1"/>
</dbReference>
<dbReference type="HAMAP" id="MF_01464_B">
    <property type="entry name" value="SecF_B"/>
    <property type="match status" value="1"/>
</dbReference>
<dbReference type="Gene3D" id="1.20.1640.10">
    <property type="entry name" value="Multidrug efflux transporter AcrB transmembrane domain"/>
    <property type="match status" value="1"/>
</dbReference>
<evidence type="ECO:0000259" key="11">
    <source>
        <dbReference type="PROSITE" id="PS50156"/>
    </source>
</evidence>
<dbReference type="GO" id="GO:0005886">
    <property type="term" value="C:plasma membrane"/>
    <property type="evidence" value="ECO:0007669"/>
    <property type="project" value="UniProtKB-SubCell"/>
</dbReference>
<dbReference type="GO" id="GO:0065002">
    <property type="term" value="P:intracellular protein transmembrane transport"/>
    <property type="evidence" value="ECO:0007669"/>
    <property type="project" value="UniProtKB-UniRule"/>
</dbReference>
<keyword evidence="8 10" id="KW-0811">Translocation</keyword>
<dbReference type="GO" id="GO:0015450">
    <property type="term" value="F:protein-transporting ATPase activity"/>
    <property type="evidence" value="ECO:0007669"/>
    <property type="project" value="InterPro"/>
</dbReference>
<keyword evidence="2 10" id="KW-0813">Transport</keyword>
<accession>A0A1F6NHP9</accession>
<dbReference type="PANTHER" id="PTHR30081:SF8">
    <property type="entry name" value="PROTEIN TRANSLOCASE SUBUNIT SECF"/>
    <property type="match status" value="1"/>
</dbReference>
<dbReference type="SUPFAM" id="SSF82866">
    <property type="entry name" value="Multidrug efflux transporter AcrB transmembrane domain"/>
    <property type="match status" value="1"/>
</dbReference>
<comment type="caution">
    <text evidence="12">The sequence shown here is derived from an EMBL/GenBank/DDBJ whole genome shotgun (WGS) entry which is preliminary data.</text>
</comment>
<evidence type="ECO:0000256" key="6">
    <source>
        <dbReference type="ARBA" id="ARBA00022927"/>
    </source>
</evidence>
<evidence type="ECO:0000256" key="5">
    <source>
        <dbReference type="ARBA" id="ARBA00022692"/>
    </source>
</evidence>